<feature type="domain" description="Carrier" evidence="5">
    <location>
        <begin position="434"/>
        <end position="514"/>
    </location>
</feature>
<organism evidence="6 7">
    <name type="scientific">Pseudanabaena catenata USMAC16</name>
    <dbReference type="NCBI Taxonomy" id="1855837"/>
    <lineage>
        <taxon>Bacteria</taxon>
        <taxon>Bacillati</taxon>
        <taxon>Cyanobacteriota</taxon>
        <taxon>Cyanophyceae</taxon>
        <taxon>Pseudanabaenales</taxon>
        <taxon>Pseudanabaenaceae</taxon>
        <taxon>Pseudanabaena</taxon>
    </lineage>
</organism>
<dbReference type="EMBL" id="VBTY01000112">
    <property type="protein sequence ID" value="MDG3495607.1"/>
    <property type="molecule type" value="Genomic_DNA"/>
</dbReference>
<dbReference type="Gene3D" id="1.10.1200.10">
    <property type="entry name" value="ACP-like"/>
    <property type="match status" value="1"/>
</dbReference>
<evidence type="ECO:0000313" key="6">
    <source>
        <dbReference type="EMBL" id="MDG3495607.1"/>
    </source>
</evidence>
<dbReference type="Gene3D" id="3.40.47.10">
    <property type="match status" value="1"/>
</dbReference>
<keyword evidence="3" id="KW-0808">Transferase</keyword>
<evidence type="ECO:0000256" key="2">
    <source>
        <dbReference type="ARBA" id="ARBA00022553"/>
    </source>
</evidence>
<dbReference type="PROSITE" id="PS50075">
    <property type="entry name" value="CARRIER"/>
    <property type="match status" value="1"/>
</dbReference>
<sequence length="556" mass="60800">MKIVQSVGIRSLAVSFPHTIRTNQYWQQKFPELFQVNPRQRRVKLSEAPESKESSATANGIDLWLQELTTYLADPFRGSVNRHVVSEGESSLLLECQAAQDAIRAANLSPDQIDLALVSSLFPDTVGTGLATQLAERLGLTCPAWNLESTCASALIALHTAQAFLQTGTYRHILIVASHLGSQAVNEADTLSLSMGDGAGAMVVSSDRPNRGLMSTKIVPTTATIGAYIHGLAIDAQGNPRFQTSTGDNASSLGETAVDRVRQCCLTAIKEAGVSLDQIHCFAFNTPTAWYASVCAKALGIDPAKVIDLYPLYANLGPVFPIANLYHATMKGKIRDNDLVLVYANGAAATAAAIVMRWGDVGLGSRIPPALNLSQDKSQDKLQEIAQLENPIPLEKQIERQIEKQIENQILPLSIEQPVALFAETPIKQQLEMADFDDRYRILVSYLRDWLTNSQQIAPSNISDRDCLATLLDSLMAIVFRHRIETDLQIRVPMENFFGENTIQHLAEFLLARLAVAKIINHNALENVFENAIGNVLENAIAGNSHSQLDREIISL</sequence>
<dbReference type="GO" id="GO:0044550">
    <property type="term" value="P:secondary metabolite biosynthetic process"/>
    <property type="evidence" value="ECO:0007669"/>
    <property type="project" value="TreeGrafter"/>
</dbReference>
<dbReference type="PANTHER" id="PTHR34069:SF2">
    <property type="entry name" value="BETA-KETOACYL-[ACYL-CARRIER-PROTEIN] SYNTHASE III"/>
    <property type="match status" value="1"/>
</dbReference>
<evidence type="ECO:0000256" key="1">
    <source>
        <dbReference type="ARBA" id="ARBA00022450"/>
    </source>
</evidence>
<proteinExistence type="predicted"/>
<comment type="caution">
    <text evidence="6">The sequence shown here is derived from an EMBL/GenBank/DDBJ whole genome shotgun (WGS) entry which is preliminary data.</text>
</comment>
<dbReference type="Pfam" id="PF08541">
    <property type="entry name" value="ACP_syn_III_C"/>
    <property type="match status" value="1"/>
</dbReference>
<dbReference type="SUPFAM" id="SSF47336">
    <property type="entry name" value="ACP-like"/>
    <property type="match status" value="1"/>
</dbReference>
<dbReference type="InterPro" id="IPR020806">
    <property type="entry name" value="PKS_PP-bd"/>
</dbReference>
<dbReference type="InterPro" id="IPR009081">
    <property type="entry name" value="PP-bd_ACP"/>
</dbReference>
<accession>A0A9X4MAR3</accession>
<keyword evidence="4" id="KW-0012">Acyltransferase</keyword>
<evidence type="ECO:0000259" key="5">
    <source>
        <dbReference type="PROSITE" id="PS50075"/>
    </source>
</evidence>
<dbReference type="AlphaFoldDB" id="A0A9X4MAR3"/>
<gene>
    <name evidence="6" type="ORF">FEV09_13705</name>
</gene>
<dbReference type="InterPro" id="IPR016039">
    <property type="entry name" value="Thiolase-like"/>
</dbReference>
<dbReference type="InterPro" id="IPR013751">
    <property type="entry name" value="ACP_syn_III_N"/>
</dbReference>
<dbReference type="Pfam" id="PF00550">
    <property type="entry name" value="PP-binding"/>
    <property type="match status" value="1"/>
</dbReference>
<dbReference type="Pfam" id="PF08545">
    <property type="entry name" value="ACP_syn_III"/>
    <property type="match status" value="1"/>
</dbReference>
<dbReference type="SMART" id="SM00823">
    <property type="entry name" value="PKS_PP"/>
    <property type="match status" value="1"/>
</dbReference>
<dbReference type="Proteomes" id="UP001152872">
    <property type="component" value="Unassembled WGS sequence"/>
</dbReference>
<dbReference type="PANTHER" id="PTHR34069">
    <property type="entry name" value="3-OXOACYL-[ACYL-CARRIER-PROTEIN] SYNTHASE 3"/>
    <property type="match status" value="1"/>
</dbReference>
<keyword evidence="2" id="KW-0597">Phosphoprotein</keyword>
<evidence type="ECO:0000313" key="7">
    <source>
        <dbReference type="Proteomes" id="UP001152872"/>
    </source>
</evidence>
<evidence type="ECO:0000256" key="4">
    <source>
        <dbReference type="ARBA" id="ARBA00023315"/>
    </source>
</evidence>
<keyword evidence="7" id="KW-1185">Reference proteome</keyword>
<dbReference type="GO" id="GO:0004315">
    <property type="term" value="F:3-oxoacyl-[acyl-carrier-protein] synthase activity"/>
    <property type="evidence" value="ECO:0007669"/>
    <property type="project" value="InterPro"/>
</dbReference>
<dbReference type="InterPro" id="IPR036736">
    <property type="entry name" value="ACP-like_sf"/>
</dbReference>
<evidence type="ECO:0000256" key="3">
    <source>
        <dbReference type="ARBA" id="ARBA00022679"/>
    </source>
</evidence>
<name>A0A9X4MAR3_9CYAN</name>
<dbReference type="GO" id="GO:0031177">
    <property type="term" value="F:phosphopantetheine binding"/>
    <property type="evidence" value="ECO:0007669"/>
    <property type="project" value="InterPro"/>
</dbReference>
<dbReference type="RefSeq" id="WP_009627741.1">
    <property type="nucleotide sequence ID" value="NZ_VBTY01000112.1"/>
</dbReference>
<reference evidence="6" key="1">
    <citation type="submission" date="2019-05" db="EMBL/GenBank/DDBJ databases">
        <title>Whole genome sequencing of Pseudanabaena catenata USMAC16.</title>
        <authorList>
            <person name="Khan Z."/>
            <person name="Omar W.M."/>
            <person name="Convey P."/>
            <person name="Merican F."/>
            <person name="Najimudin N."/>
        </authorList>
    </citation>
    <scope>NUCLEOTIDE SEQUENCE</scope>
    <source>
        <strain evidence="6">USMAC16</strain>
    </source>
</reference>
<keyword evidence="1" id="KW-0596">Phosphopantetheine</keyword>
<protein>
    <submittedName>
        <fullName evidence="6">3-oxoacyl-[acyl-carrier-protein] synthase III C-terminal domain-containing protein</fullName>
    </submittedName>
</protein>
<dbReference type="GO" id="GO:0006633">
    <property type="term" value="P:fatty acid biosynthetic process"/>
    <property type="evidence" value="ECO:0007669"/>
    <property type="project" value="InterPro"/>
</dbReference>
<dbReference type="SUPFAM" id="SSF53901">
    <property type="entry name" value="Thiolase-like"/>
    <property type="match status" value="1"/>
</dbReference>
<dbReference type="InterPro" id="IPR013747">
    <property type="entry name" value="ACP_syn_III_C"/>
</dbReference>